<feature type="compositionally biased region" description="Basic and acidic residues" evidence="1">
    <location>
        <begin position="412"/>
        <end position="423"/>
    </location>
</feature>
<feature type="compositionally biased region" description="Polar residues" evidence="1">
    <location>
        <begin position="10"/>
        <end position="25"/>
    </location>
</feature>
<feature type="compositionally biased region" description="Low complexity" evidence="1">
    <location>
        <begin position="478"/>
        <end position="490"/>
    </location>
</feature>
<dbReference type="GeneID" id="111108096"/>
<evidence type="ECO:0000313" key="3">
    <source>
        <dbReference type="RefSeq" id="XP_022299372.1"/>
    </source>
</evidence>
<dbReference type="OrthoDB" id="6142124at2759"/>
<gene>
    <name evidence="3" type="primary">LOC111108096</name>
</gene>
<dbReference type="KEGG" id="cvn:111108096"/>
<feature type="compositionally biased region" description="Polar residues" evidence="1">
    <location>
        <begin position="94"/>
        <end position="104"/>
    </location>
</feature>
<dbReference type="RefSeq" id="XP_022299372.1">
    <property type="nucleotide sequence ID" value="XM_022443664.1"/>
</dbReference>
<evidence type="ECO:0000256" key="1">
    <source>
        <dbReference type="SAM" id="MobiDB-lite"/>
    </source>
</evidence>
<feature type="region of interest" description="Disordered" evidence="1">
    <location>
        <begin position="1"/>
        <end position="56"/>
    </location>
</feature>
<sequence length="503" mass="57003">MEEAYHTNEELNSGSECQNLQTNNMEKSKRTRTSRKSSSGSSKKDTNEKMDQLESRVNDRLDTMMTFLRESIETLSNSVFENSQNRHDSHVSMPMNQDTGGSSTRRPEPILSNVDDSFGMRPIIPLESEVQIERTVSVPEMDDIISLAPSVREVSELLGENESSVQEDSNTQLDSDHSQFSLDSNNNRFQNLINKDAEQTKTLNDIFGNVSSNDESKVGLILDKTQEEILKKSWRIADPERLSAYREEYRQCFPIHPNSSAFLQVPGLDDILEPMLRKQHGTKANKGWGRSRHLVSQPFKSIETLAYQGQIAARMGIISLSYMQQALGTLLSSISCQDAETVQAIKDIFSMSVKALDQMGRTGAFHHLIRRKTAAQDTGLYTLKDVHSKIICLPLSDDGVFGKKLEEKLKERKEQKDSLKDLIPEWTNQKRKFSENTDNSGNNFKKPRLSNMTNNRTSNQKSNFSKKLYNYKSREDNTGNTSTSTSTTDNRLGSFRIPKKSNK</sequence>
<reference evidence="3" key="1">
    <citation type="submission" date="2025-08" db="UniProtKB">
        <authorList>
            <consortium name="RefSeq"/>
        </authorList>
    </citation>
    <scope>IDENTIFICATION</scope>
    <source>
        <tissue evidence="3">Whole sample</tissue>
    </source>
</reference>
<proteinExistence type="predicted"/>
<feature type="compositionally biased region" description="Polar residues" evidence="1">
    <location>
        <begin position="161"/>
        <end position="176"/>
    </location>
</feature>
<accession>A0A8B8B7H8</accession>
<name>A0A8B8B7H8_CRAVI</name>
<organism evidence="2 3">
    <name type="scientific">Crassostrea virginica</name>
    <name type="common">Eastern oyster</name>
    <dbReference type="NCBI Taxonomy" id="6565"/>
    <lineage>
        <taxon>Eukaryota</taxon>
        <taxon>Metazoa</taxon>
        <taxon>Spiralia</taxon>
        <taxon>Lophotrochozoa</taxon>
        <taxon>Mollusca</taxon>
        <taxon>Bivalvia</taxon>
        <taxon>Autobranchia</taxon>
        <taxon>Pteriomorphia</taxon>
        <taxon>Ostreida</taxon>
        <taxon>Ostreoidea</taxon>
        <taxon>Ostreidae</taxon>
        <taxon>Crassostrea</taxon>
    </lineage>
</organism>
<evidence type="ECO:0000313" key="2">
    <source>
        <dbReference type="Proteomes" id="UP000694844"/>
    </source>
</evidence>
<feature type="region of interest" description="Disordered" evidence="1">
    <location>
        <begin position="157"/>
        <end position="176"/>
    </location>
</feature>
<feature type="region of interest" description="Disordered" evidence="1">
    <location>
        <begin position="85"/>
        <end position="116"/>
    </location>
</feature>
<protein>
    <submittedName>
        <fullName evidence="3">Uncharacterized protein LOC111108096 isoform X1</fullName>
    </submittedName>
</protein>
<feature type="compositionally biased region" description="Basic and acidic residues" evidence="1">
    <location>
        <begin position="42"/>
        <end position="56"/>
    </location>
</feature>
<feature type="compositionally biased region" description="Polar residues" evidence="1">
    <location>
        <begin position="450"/>
        <end position="465"/>
    </location>
</feature>
<dbReference type="AlphaFoldDB" id="A0A8B8B7H8"/>
<dbReference type="Proteomes" id="UP000694844">
    <property type="component" value="Chromosome 8"/>
</dbReference>
<feature type="region of interest" description="Disordered" evidence="1">
    <location>
        <begin position="412"/>
        <end position="503"/>
    </location>
</feature>
<keyword evidence="2" id="KW-1185">Reference proteome</keyword>